<evidence type="ECO:0000256" key="4">
    <source>
        <dbReference type="ARBA" id="ARBA00023136"/>
    </source>
</evidence>
<sequence>TAIPEISVSFAAMRMGARDMAIATMLGSNLFNMTIIPIDDLLYLKGPILAAVSETHLITAFAVILMTVIFTVGLNFKPRRFFRLNWWNSALILLFLFSAYFSFTMA</sequence>
<evidence type="ECO:0000256" key="2">
    <source>
        <dbReference type="ARBA" id="ARBA00022692"/>
    </source>
</evidence>
<evidence type="ECO:0000313" key="7">
    <source>
        <dbReference type="EMBL" id="GAH78018.1"/>
    </source>
</evidence>
<feature type="non-terminal residue" evidence="7">
    <location>
        <position position="1"/>
    </location>
</feature>
<dbReference type="EMBL" id="BARU01041789">
    <property type="protein sequence ID" value="GAH78018.1"/>
    <property type="molecule type" value="Genomic_DNA"/>
</dbReference>
<protein>
    <recommendedName>
        <fullName evidence="6">Sodium/calcium exchanger membrane region domain-containing protein</fullName>
    </recommendedName>
</protein>
<dbReference type="InterPro" id="IPR044880">
    <property type="entry name" value="NCX_ion-bd_dom_sf"/>
</dbReference>
<dbReference type="InterPro" id="IPR004837">
    <property type="entry name" value="NaCa_Exmemb"/>
</dbReference>
<accession>X1K7G0</accession>
<proteinExistence type="predicted"/>
<feature type="domain" description="Sodium/calcium exchanger membrane region" evidence="6">
    <location>
        <begin position="1"/>
        <end position="102"/>
    </location>
</feature>
<evidence type="ECO:0000256" key="1">
    <source>
        <dbReference type="ARBA" id="ARBA00004141"/>
    </source>
</evidence>
<dbReference type="AlphaFoldDB" id="X1K7G0"/>
<organism evidence="7">
    <name type="scientific">marine sediment metagenome</name>
    <dbReference type="NCBI Taxonomy" id="412755"/>
    <lineage>
        <taxon>unclassified sequences</taxon>
        <taxon>metagenomes</taxon>
        <taxon>ecological metagenomes</taxon>
    </lineage>
</organism>
<name>X1K7G0_9ZZZZ</name>
<dbReference type="GO" id="GO:0016020">
    <property type="term" value="C:membrane"/>
    <property type="evidence" value="ECO:0007669"/>
    <property type="project" value="UniProtKB-SubCell"/>
</dbReference>
<reference evidence="7" key="1">
    <citation type="journal article" date="2014" name="Front. Microbiol.">
        <title>High frequency of phylogenetically diverse reductive dehalogenase-homologous genes in deep subseafloor sedimentary metagenomes.</title>
        <authorList>
            <person name="Kawai M."/>
            <person name="Futagami T."/>
            <person name="Toyoda A."/>
            <person name="Takaki Y."/>
            <person name="Nishi S."/>
            <person name="Hori S."/>
            <person name="Arai W."/>
            <person name="Tsubouchi T."/>
            <person name="Morono Y."/>
            <person name="Uchiyama I."/>
            <person name="Ito T."/>
            <person name="Fujiyama A."/>
            <person name="Inagaki F."/>
            <person name="Takami H."/>
        </authorList>
    </citation>
    <scope>NUCLEOTIDE SEQUENCE</scope>
    <source>
        <strain evidence="7">Expedition CK06-06</strain>
    </source>
</reference>
<evidence type="ECO:0000259" key="6">
    <source>
        <dbReference type="Pfam" id="PF01699"/>
    </source>
</evidence>
<dbReference type="Pfam" id="PF01699">
    <property type="entry name" value="Na_Ca_ex"/>
    <property type="match status" value="1"/>
</dbReference>
<evidence type="ECO:0000256" key="3">
    <source>
        <dbReference type="ARBA" id="ARBA00022989"/>
    </source>
</evidence>
<comment type="caution">
    <text evidence="7">The sequence shown here is derived from an EMBL/GenBank/DDBJ whole genome shotgun (WGS) entry which is preliminary data.</text>
</comment>
<gene>
    <name evidence="7" type="ORF">S03H2_64347</name>
</gene>
<comment type="subcellular location">
    <subcellularLocation>
        <location evidence="1">Membrane</location>
        <topology evidence="1">Multi-pass membrane protein</topology>
    </subcellularLocation>
</comment>
<keyword evidence="3 5" id="KW-1133">Transmembrane helix</keyword>
<dbReference type="Gene3D" id="1.20.1420.30">
    <property type="entry name" value="NCX, central ion-binding region"/>
    <property type="match status" value="1"/>
</dbReference>
<keyword evidence="4 5" id="KW-0472">Membrane</keyword>
<evidence type="ECO:0000256" key="5">
    <source>
        <dbReference type="SAM" id="Phobius"/>
    </source>
</evidence>
<dbReference type="GO" id="GO:0055085">
    <property type="term" value="P:transmembrane transport"/>
    <property type="evidence" value="ECO:0007669"/>
    <property type="project" value="InterPro"/>
</dbReference>
<keyword evidence="2 5" id="KW-0812">Transmembrane</keyword>
<feature type="transmembrane region" description="Helical" evidence="5">
    <location>
        <begin position="20"/>
        <end position="38"/>
    </location>
</feature>
<feature type="transmembrane region" description="Helical" evidence="5">
    <location>
        <begin position="84"/>
        <end position="103"/>
    </location>
</feature>
<feature type="transmembrane region" description="Helical" evidence="5">
    <location>
        <begin position="58"/>
        <end position="77"/>
    </location>
</feature>